<dbReference type="EMBL" id="BEYU01000022">
    <property type="protein sequence ID" value="GBG26696.1"/>
    <property type="molecule type" value="Genomic_DNA"/>
</dbReference>
<protein>
    <submittedName>
        <fullName evidence="3">Uncharacterized protein</fullName>
    </submittedName>
</protein>
<dbReference type="Proteomes" id="UP000241890">
    <property type="component" value="Unassembled WGS sequence"/>
</dbReference>
<feature type="compositionally biased region" description="Low complexity" evidence="1">
    <location>
        <begin position="372"/>
        <end position="396"/>
    </location>
</feature>
<evidence type="ECO:0000313" key="3">
    <source>
        <dbReference type="EMBL" id="GBG26696.1"/>
    </source>
</evidence>
<name>A0A2R5G6M5_9STRA</name>
<feature type="chain" id="PRO_5015357236" evidence="2">
    <location>
        <begin position="22"/>
        <end position="418"/>
    </location>
</feature>
<keyword evidence="4" id="KW-1185">Reference proteome</keyword>
<organism evidence="3 4">
    <name type="scientific">Hondaea fermentalgiana</name>
    <dbReference type="NCBI Taxonomy" id="2315210"/>
    <lineage>
        <taxon>Eukaryota</taxon>
        <taxon>Sar</taxon>
        <taxon>Stramenopiles</taxon>
        <taxon>Bigyra</taxon>
        <taxon>Labyrinthulomycetes</taxon>
        <taxon>Thraustochytrida</taxon>
        <taxon>Thraustochytriidae</taxon>
        <taxon>Hondaea</taxon>
    </lineage>
</organism>
<reference evidence="3 4" key="1">
    <citation type="submission" date="2017-12" db="EMBL/GenBank/DDBJ databases">
        <title>Sequencing, de novo assembly and annotation of complete genome of a new Thraustochytrid species, strain FCC1311.</title>
        <authorList>
            <person name="Sedici K."/>
            <person name="Godart F."/>
            <person name="Aiese Cigliano R."/>
            <person name="Sanseverino W."/>
            <person name="Barakat M."/>
            <person name="Ortet P."/>
            <person name="Marechal E."/>
            <person name="Cagnac O."/>
            <person name="Amato A."/>
        </authorList>
    </citation>
    <scope>NUCLEOTIDE SEQUENCE [LARGE SCALE GENOMIC DNA]</scope>
</reference>
<comment type="caution">
    <text evidence="3">The sequence shown here is derived from an EMBL/GenBank/DDBJ whole genome shotgun (WGS) entry which is preliminary data.</text>
</comment>
<accession>A0A2R5G6M5</accession>
<evidence type="ECO:0000256" key="1">
    <source>
        <dbReference type="SAM" id="MobiDB-lite"/>
    </source>
</evidence>
<feature type="signal peptide" evidence="2">
    <location>
        <begin position="1"/>
        <end position="21"/>
    </location>
</feature>
<evidence type="ECO:0000256" key="2">
    <source>
        <dbReference type="SAM" id="SignalP"/>
    </source>
</evidence>
<feature type="region of interest" description="Disordered" evidence="1">
    <location>
        <begin position="371"/>
        <end position="396"/>
    </location>
</feature>
<evidence type="ECO:0000313" key="4">
    <source>
        <dbReference type="Proteomes" id="UP000241890"/>
    </source>
</evidence>
<gene>
    <name evidence="3" type="ORF">FCC1311_029172</name>
</gene>
<proteinExistence type="predicted"/>
<sequence>MQHAALLAVMAASVLVSSAEAGKSLFERKALLQEMTKQRGLQSADDIAEASQCILNEPCLSGGCITGLTAVTSSEVCSSVLSEDDSTYELGIESSDGDSLGVVALMANAPLDDMFHAGICTNFKNDAIASNCVMGTPLDTIVATMEANVQSCSAFTSSLLDTFQFNQTETATNLATSWLTYTPQGAISANQTAIVNEAIEAVLTVMYMQEMNLTEAGAAAAVAAASDDLETNTDLTWADFFVSKLGFTESETLAAADAACEEDDLETCLGVGSETAGLWVSIFTGDTSDDLSAQSMVLMMAACSLVENDATENTASFVVNKMACYQIALGQSVAAATLLDTTETDGDRLAALYDLEDSMATLETRCDAAGVTLASPTPSPTAATPTTGAPTGAPTLNPASSLAPHLLLVVMALMAWIA</sequence>
<keyword evidence="2" id="KW-0732">Signal</keyword>
<dbReference type="AlphaFoldDB" id="A0A2R5G6M5"/>
<dbReference type="InParanoid" id="A0A2R5G6M5"/>